<comment type="subcellular location">
    <subcellularLocation>
        <location evidence="5">Cytoplasm</location>
    </subcellularLocation>
    <subcellularLocation>
        <location evidence="1">Membrane</location>
    </subcellularLocation>
</comment>
<dbReference type="GO" id="GO:0008690">
    <property type="term" value="F:3-deoxy-manno-octulosonate cytidylyltransferase activity"/>
    <property type="evidence" value="ECO:0007669"/>
    <property type="project" value="UniProtKB-UniRule"/>
</dbReference>
<dbReference type="NCBIfam" id="TIGR00466">
    <property type="entry name" value="kdsB"/>
    <property type="match status" value="1"/>
</dbReference>
<dbReference type="STRING" id="142842.SAMN02745118_00936"/>
<dbReference type="GO" id="GO:0009103">
    <property type="term" value="P:lipopolysaccharide biosynthetic process"/>
    <property type="evidence" value="ECO:0007669"/>
    <property type="project" value="UniProtKB-UniRule"/>
</dbReference>
<dbReference type="EC" id="2.7.7.38" evidence="5"/>
<sequence length="245" mass="27744">MEDKEVVGIIPARYASTRLPGKPLVDICGKPMIQHVYKRTSQTEVLDRVIVATDDQRIQKAVNQFGGEVVMTSKDHQTGTDRLAEVATEIEADIIVNIQGDEPLIASEMIEEAVKPLLKDEAIVMGTLKKEIKGLTELNNPNLVKVVTDKEGYALYFSRAPIPHLRDNQEAGRFYKHIGLYVYQRDFLLKFAQMESTSLEEMESLEQLRALENGYRIKVVETKHTSIGVDTEEDLVKVRELMEEI</sequence>
<reference evidence="7" key="1">
    <citation type="submission" date="2017-02" db="EMBL/GenBank/DDBJ databases">
        <authorList>
            <person name="Varghese N."/>
            <person name="Submissions S."/>
        </authorList>
    </citation>
    <scope>NUCLEOTIDE SEQUENCE [LARGE SCALE GENOMIC DNA]</scope>
    <source>
        <strain evidence="7">ATCC BAA-73</strain>
    </source>
</reference>
<keyword evidence="2 5" id="KW-0808">Transferase</keyword>
<comment type="pathway">
    <text evidence="5">Nucleotide-sugar biosynthesis; CMP-3-deoxy-D-manno-octulosonate biosynthesis; CMP-3-deoxy-D-manno-octulosonate from 3-deoxy-D-manno-octulosonate and CTP: step 1/1.</text>
</comment>
<dbReference type="InterPro" id="IPR029044">
    <property type="entry name" value="Nucleotide-diphossugar_trans"/>
</dbReference>
<comment type="similarity">
    <text evidence="5">Belongs to the KdsB family.</text>
</comment>
<dbReference type="GO" id="GO:0016020">
    <property type="term" value="C:membrane"/>
    <property type="evidence" value="ECO:0007669"/>
    <property type="project" value="UniProtKB-SubCell"/>
</dbReference>
<dbReference type="InterPro" id="IPR003329">
    <property type="entry name" value="Cytidylyl_trans"/>
</dbReference>
<dbReference type="PANTHER" id="PTHR42866">
    <property type="entry name" value="3-DEOXY-MANNO-OCTULOSONATE CYTIDYLYLTRANSFERASE"/>
    <property type="match status" value="1"/>
</dbReference>
<dbReference type="FunFam" id="3.90.550.10:FF:000011">
    <property type="entry name" value="3-deoxy-manno-octulosonate cytidylyltransferase"/>
    <property type="match status" value="1"/>
</dbReference>
<evidence type="ECO:0000256" key="3">
    <source>
        <dbReference type="ARBA" id="ARBA00022695"/>
    </source>
</evidence>
<gene>
    <name evidence="5" type="primary">kdsB</name>
    <name evidence="6" type="ORF">SAMN02745118_00936</name>
</gene>
<evidence type="ECO:0000256" key="2">
    <source>
        <dbReference type="ARBA" id="ARBA00022679"/>
    </source>
</evidence>
<name>A0A1T4KY88_9FIRM</name>
<proteinExistence type="inferred from homology"/>
<evidence type="ECO:0000256" key="5">
    <source>
        <dbReference type="HAMAP-Rule" id="MF_00057"/>
    </source>
</evidence>
<protein>
    <recommendedName>
        <fullName evidence="5">3-deoxy-manno-octulosonate cytidylyltransferase</fullName>
        <ecNumber evidence="5">2.7.7.38</ecNumber>
    </recommendedName>
    <alternativeName>
        <fullName evidence="5">CMP-2-keto-3-deoxyoctulosonic acid synthase</fullName>
        <shortName evidence="5">CKS</shortName>
        <shortName evidence="5">CMP-KDO synthase</shortName>
    </alternativeName>
</protein>
<dbReference type="NCBIfam" id="NF003950">
    <property type="entry name" value="PRK05450.1-3"/>
    <property type="match status" value="1"/>
</dbReference>
<evidence type="ECO:0000313" key="7">
    <source>
        <dbReference type="Proteomes" id="UP000190625"/>
    </source>
</evidence>
<dbReference type="EMBL" id="FUWM01000007">
    <property type="protein sequence ID" value="SJZ47310.1"/>
    <property type="molecule type" value="Genomic_DNA"/>
</dbReference>
<evidence type="ECO:0000256" key="1">
    <source>
        <dbReference type="ARBA" id="ARBA00004370"/>
    </source>
</evidence>
<dbReference type="GO" id="GO:0033468">
    <property type="term" value="P:CMP-keto-3-deoxy-D-manno-octulosonic acid biosynthetic process"/>
    <property type="evidence" value="ECO:0007669"/>
    <property type="project" value="UniProtKB-UniRule"/>
</dbReference>
<evidence type="ECO:0000313" key="6">
    <source>
        <dbReference type="EMBL" id="SJZ47310.1"/>
    </source>
</evidence>
<comment type="catalytic activity">
    <reaction evidence="5">
        <text>3-deoxy-alpha-D-manno-oct-2-ulosonate + CTP = CMP-3-deoxy-beta-D-manno-octulosonate + diphosphate</text>
        <dbReference type="Rhea" id="RHEA:23448"/>
        <dbReference type="ChEBI" id="CHEBI:33019"/>
        <dbReference type="ChEBI" id="CHEBI:37563"/>
        <dbReference type="ChEBI" id="CHEBI:85986"/>
        <dbReference type="ChEBI" id="CHEBI:85987"/>
        <dbReference type="EC" id="2.7.7.38"/>
    </reaction>
</comment>
<dbReference type="Pfam" id="PF02348">
    <property type="entry name" value="CTP_transf_3"/>
    <property type="match status" value="1"/>
</dbReference>
<keyword evidence="3 5" id="KW-0548">Nucleotidyltransferase</keyword>
<evidence type="ECO:0000256" key="4">
    <source>
        <dbReference type="ARBA" id="ARBA00022985"/>
    </source>
</evidence>
<keyword evidence="7" id="KW-1185">Reference proteome</keyword>
<dbReference type="RefSeq" id="WP_078809432.1">
    <property type="nucleotide sequence ID" value="NZ_FUWM01000007.1"/>
</dbReference>
<dbReference type="Proteomes" id="UP000190625">
    <property type="component" value="Unassembled WGS sequence"/>
</dbReference>
<dbReference type="SUPFAM" id="SSF53448">
    <property type="entry name" value="Nucleotide-diphospho-sugar transferases"/>
    <property type="match status" value="1"/>
</dbReference>
<keyword evidence="4 5" id="KW-0448">Lipopolysaccharide biosynthesis</keyword>
<dbReference type="UniPathway" id="UPA00358">
    <property type="reaction ID" value="UER00476"/>
</dbReference>
<dbReference type="Gene3D" id="3.90.550.10">
    <property type="entry name" value="Spore Coat Polysaccharide Biosynthesis Protein SpsA, Chain A"/>
    <property type="match status" value="1"/>
</dbReference>
<dbReference type="InterPro" id="IPR004528">
    <property type="entry name" value="KdsB"/>
</dbReference>
<accession>A0A1T4KY88</accession>
<dbReference type="HAMAP" id="MF_00057">
    <property type="entry name" value="KdsB"/>
    <property type="match status" value="1"/>
</dbReference>
<dbReference type="CDD" id="cd02517">
    <property type="entry name" value="CMP-KDO-Synthetase"/>
    <property type="match status" value="1"/>
</dbReference>
<keyword evidence="5" id="KW-0963">Cytoplasm</keyword>
<dbReference type="AlphaFoldDB" id="A0A1T4KY88"/>
<dbReference type="OrthoDB" id="9815559at2"/>
<dbReference type="GO" id="GO:0005829">
    <property type="term" value="C:cytosol"/>
    <property type="evidence" value="ECO:0007669"/>
    <property type="project" value="TreeGrafter"/>
</dbReference>
<dbReference type="PANTHER" id="PTHR42866:SF2">
    <property type="entry name" value="3-DEOXY-MANNO-OCTULOSONATE CYTIDYLYLTRANSFERASE, MITOCHONDRIAL"/>
    <property type="match status" value="1"/>
</dbReference>
<organism evidence="6 7">
    <name type="scientific">Selenihalanaerobacter shriftii</name>
    <dbReference type="NCBI Taxonomy" id="142842"/>
    <lineage>
        <taxon>Bacteria</taxon>
        <taxon>Bacillati</taxon>
        <taxon>Bacillota</taxon>
        <taxon>Clostridia</taxon>
        <taxon>Halanaerobiales</taxon>
        <taxon>Halobacteroidaceae</taxon>
        <taxon>Selenihalanaerobacter</taxon>
    </lineage>
</organism>
<dbReference type="NCBIfam" id="NF003952">
    <property type="entry name" value="PRK05450.1-5"/>
    <property type="match status" value="1"/>
</dbReference>
<comment type="function">
    <text evidence="5">Activates KDO (a required 8-carbon sugar) for incorporation into bacterial lipopolysaccharide in Gram-negative bacteria.</text>
</comment>
<dbReference type="NCBIfam" id="NF009905">
    <property type="entry name" value="PRK13368.1"/>
    <property type="match status" value="1"/>
</dbReference>